<dbReference type="GO" id="GO:0000139">
    <property type="term" value="C:Golgi membrane"/>
    <property type="evidence" value="ECO:0007669"/>
    <property type="project" value="TreeGrafter"/>
</dbReference>
<dbReference type="GO" id="GO:0016757">
    <property type="term" value="F:glycosyltransferase activity"/>
    <property type="evidence" value="ECO:0007669"/>
    <property type="project" value="UniProtKB-KW"/>
</dbReference>
<dbReference type="Proteomes" id="UP000836788">
    <property type="component" value="Chromosome 6"/>
</dbReference>
<dbReference type="PANTHER" id="PTHR31306">
    <property type="entry name" value="ALPHA-1,6-MANNOSYLTRANSFERASE MNN11-RELATED"/>
    <property type="match status" value="1"/>
</dbReference>
<dbReference type="Pfam" id="PF05637">
    <property type="entry name" value="Glyco_transf_34"/>
    <property type="match status" value="2"/>
</dbReference>
<proteinExistence type="inferred from homology"/>
<evidence type="ECO:0000313" key="4">
    <source>
        <dbReference type="EMBL" id="CAG9291964.1"/>
    </source>
</evidence>
<reference evidence="4" key="1">
    <citation type="submission" date="2022-02" db="EMBL/GenBank/DDBJ databases">
        <authorList>
            <person name="Giguere J D."/>
        </authorList>
    </citation>
    <scope>NUCLEOTIDE SEQUENCE</scope>
    <source>
        <strain evidence="4">CCAP 1055/1</strain>
    </source>
</reference>
<dbReference type="PANTHER" id="PTHR31306:SF4">
    <property type="entry name" value="ALPHA-1,2-GALACTOSYLTRANSFERASE"/>
    <property type="match status" value="1"/>
</dbReference>
<protein>
    <recommendedName>
        <fullName evidence="5">Galactosyl transferase GMA12/MNN10 family protein</fullName>
    </recommendedName>
</protein>
<evidence type="ECO:0000256" key="3">
    <source>
        <dbReference type="ARBA" id="ARBA00022679"/>
    </source>
</evidence>
<name>A0A8J9TDB7_PHATR</name>
<comment type="similarity">
    <text evidence="1">Belongs to the glycosyltransferase 34 family.</text>
</comment>
<evidence type="ECO:0000256" key="1">
    <source>
        <dbReference type="ARBA" id="ARBA00005664"/>
    </source>
</evidence>
<dbReference type="GO" id="GO:0006487">
    <property type="term" value="P:protein N-linked glycosylation"/>
    <property type="evidence" value="ECO:0007669"/>
    <property type="project" value="TreeGrafter"/>
</dbReference>
<evidence type="ECO:0000256" key="2">
    <source>
        <dbReference type="ARBA" id="ARBA00022676"/>
    </source>
</evidence>
<evidence type="ECO:0008006" key="5">
    <source>
        <dbReference type="Google" id="ProtNLM"/>
    </source>
</evidence>
<dbReference type="SUPFAM" id="SSF53448">
    <property type="entry name" value="Nucleotide-diphospho-sugar transferases"/>
    <property type="match status" value="1"/>
</dbReference>
<dbReference type="EMBL" id="OU594947">
    <property type="protein sequence ID" value="CAG9291964.1"/>
    <property type="molecule type" value="Genomic_DNA"/>
</dbReference>
<dbReference type="InterPro" id="IPR029044">
    <property type="entry name" value="Nucleotide-diphossugar_trans"/>
</dbReference>
<accession>A0A8J9TDB7</accession>
<organism evidence="4">
    <name type="scientific">Phaeodactylum tricornutum</name>
    <name type="common">Diatom</name>
    <dbReference type="NCBI Taxonomy" id="2850"/>
    <lineage>
        <taxon>Eukaryota</taxon>
        <taxon>Sar</taxon>
        <taxon>Stramenopiles</taxon>
        <taxon>Ochrophyta</taxon>
        <taxon>Bacillariophyta</taxon>
        <taxon>Bacillariophyceae</taxon>
        <taxon>Bacillariophycidae</taxon>
        <taxon>Naviculales</taxon>
        <taxon>Phaeodactylaceae</taxon>
        <taxon>Phaeodactylum</taxon>
    </lineage>
</organism>
<dbReference type="Gene3D" id="3.90.550.10">
    <property type="entry name" value="Spore Coat Polysaccharide Biosynthesis Protein SpsA, Chain A"/>
    <property type="match status" value="1"/>
</dbReference>
<keyword evidence="2" id="KW-0328">Glycosyltransferase</keyword>
<keyword evidence="3" id="KW-0808">Transferase</keyword>
<gene>
    <name evidence="4" type="ORF">PTTT1_LOCUS48382</name>
</gene>
<dbReference type="InterPro" id="IPR008630">
    <property type="entry name" value="Glyco_trans_34"/>
</dbReference>
<sequence>MVPTYKGKPQSNAILSSLMIKFSRSRLLCLACTGTIVLALGIHRLASVNMERAEAVFVKAPINDIARECPATGYPVLGDKGKLKICLTTLTDAKAGSAWQKMLRWRNFDSLLDMTWPNKQTYVEKHGYHLYDESQSLDRNRPPSWSKIRAAQRLLKEERCDWVFWLDADTVVMNSSKRVEDFLPSEEGKDLIITSQKGGSYNAGAWLIKNTPWSLEFLDHWWNMKDFVKPMGMAVSGDNDALKAYLLGMEKEYFDAHIVVPPRCTFNSVAKFLSPAEVAQYEGDIKEAPFYKDLQSYHKGDFIAHIAGKNNKIDTTAMILKDAI</sequence>
<dbReference type="AlphaFoldDB" id="A0A8J9TDB7"/>